<organism evidence="1 2">
    <name type="scientific">Sporolactobacillus shoreae</name>
    <dbReference type="NCBI Taxonomy" id="1465501"/>
    <lineage>
        <taxon>Bacteria</taxon>
        <taxon>Bacillati</taxon>
        <taxon>Bacillota</taxon>
        <taxon>Bacilli</taxon>
        <taxon>Bacillales</taxon>
        <taxon>Sporolactobacillaceae</taxon>
        <taxon>Sporolactobacillus</taxon>
    </lineage>
</organism>
<name>A0A4Z0GJP1_9BACL</name>
<dbReference type="Proteomes" id="UP000298347">
    <property type="component" value="Unassembled WGS sequence"/>
</dbReference>
<comment type="caution">
    <text evidence="1">The sequence shown here is derived from an EMBL/GenBank/DDBJ whole genome shotgun (WGS) entry which is preliminary data.</text>
</comment>
<evidence type="ECO:0000313" key="1">
    <source>
        <dbReference type="EMBL" id="TGA96177.1"/>
    </source>
</evidence>
<accession>A0A4Z0GJP1</accession>
<dbReference type="OrthoDB" id="2326035at2"/>
<evidence type="ECO:0000313" key="2">
    <source>
        <dbReference type="Proteomes" id="UP000298347"/>
    </source>
</evidence>
<dbReference type="EMBL" id="SRJD01000029">
    <property type="protein sequence ID" value="TGA96177.1"/>
    <property type="molecule type" value="Genomic_DNA"/>
</dbReference>
<dbReference type="RefSeq" id="WP_135349880.1">
    <property type="nucleotide sequence ID" value="NZ_SRJD01000029.1"/>
</dbReference>
<dbReference type="AlphaFoldDB" id="A0A4Z0GJP1"/>
<proteinExistence type="predicted"/>
<reference evidence="1 2" key="1">
    <citation type="journal article" date="2015" name="Int. J. Syst. Evol. Microbiol.">
        <title>Sporolactobacillus shoreae sp. nov. and Sporolactobacillus spathodeae sp. nov., two spore-forming lactic acid bacteria isolated from tree barks in Thailand.</title>
        <authorList>
            <person name="Thamacharoensuk T."/>
            <person name="Kitahara M."/>
            <person name="Ohkuma M."/>
            <person name="Thongchul N."/>
            <person name="Tanasupawat S."/>
        </authorList>
    </citation>
    <scope>NUCLEOTIDE SEQUENCE [LARGE SCALE GENOMIC DNA]</scope>
    <source>
        <strain evidence="1 2">BK92</strain>
    </source>
</reference>
<gene>
    <name evidence="1" type="ORF">E4665_16395</name>
</gene>
<protein>
    <submittedName>
        <fullName evidence="1">FeoB-associated Cys-rich membrane protein</fullName>
    </submittedName>
</protein>
<sequence length="58" mass="6270">MGIIVSTVLGLLIFGYAAWMMVKFFQTSRKGKCAACAIKESCGQSDCRCTDQSKDASI</sequence>
<keyword evidence="2" id="KW-1185">Reference proteome</keyword>